<dbReference type="OrthoDB" id="9788328at2"/>
<sequence>MRLTPGRLFWLKCALHTGFILPLLWLGWGVALNQLGGDPVQYLIHFTGKGTLHGLMLTLLITPLAKRLKMGPLMQTRRLIGLWTFSYGVLHLLAFVSLDLLFAWNMLLTEILKRPYLLVGMAGLVILTALAVTSLKSLQRRMGPHWQRLHNWVYLVALLAPVHYLWSVKSEIIEPSLYLLLCLWLLWLRREKLLNTAFIRKVFSPLSS</sequence>
<dbReference type="GO" id="GO:0046872">
    <property type="term" value="F:metal ion binding"/>
    <property type="evidence" value="ECO:0007669"/>
    <property type="project" value="UniProtKB-KW"/>
</dbReference>
<dbReference type="GO" id="GO:0030091">
    <property type="term" value="P:protein repair"/>
    <property type="evidence" value="ECO:0007669"/>
    <property type="project" value="UniProtKB-UniRule"/>
</dbReference>
<dbReference type="HAMAP" id="MF_01207">
    <property type="entry name" value="MsrQ"/>
    <property type="match status" value="1"/>
</dbReference>
<keyword evidence="7 8" id="KW-0472">Membrane</keyword>
<feature type="transmembrane region" description="Helical" evidence="8">
    <location>
        <begin position="42"/>
        <end position="61"/>
    </location>
</feature>
<gene>
    <name evidence="8" type="primary">msrQ</name>
    <name evidence="10" type="ordered locus">Sama_1892</name>
</gene>
<dbReference type="EMBL" id="CP000507">
    <property type="protein sequence ID" value="ABM00098.1"/>
    <property type="molecule type" value="Genomic_DNA"/>
</dbReference>
<feature type="transmembrane region" description="Helical" evidence="8">
    <location>
        <begin position="149"/>
        <end position="166"/>
    </location>
</feature>
<keyword evidence="4 8" id="KW-0812">Transmembrane</keyword>
<comment type="subunit">
    <text evidence="8">Heterodimer of a catalytic subunit (MsrP) and a heme-binding subunit (MsrQ).</text>
</comment>
<evidence type="ECO:0000256" key="1">
    <source>
        <dbReference type="ARBA" id="ARBA00004141"/>
    </source>
</evidence>
<evidence type="ECO:0000256" key="2">
    <source>
        <dbReference type="ARBA" id="ARBA00022448"/>
    </source>
</evidence>
<keyword evidence="8" id="KW-0997">Cell inner membrane</keyword>
<feature type="transmembrane region" description="Helical" evidence="8">
    <location>
        <begin position="9"/>
        <end position="30"/>
    </location>
</feature>
<dbReference type="Proteomes" id="UP000009175">
    <property type="component" value="Chromosome"/>
</dbReference>
<dbReference type="GO" id="GO:0020037">
    <property type="term" value="F:heme binding"/>
    <property type="evidence" value="ECO:0007669"/>
    <property type="project" value="UniProtKB-UniRule"/>
</dbReference>
<keyword evidence="3 8" id="KW-0349">Heme</keyword>
<dbReference type="Pfam" id="PF01794">
    <property type="entry name" value="Ferric_reduct"/>
    <property type="match status" value="1"/>
</dbReference>
<dbReference type="STRING" id="326297.Sama_1892"/>
<feature type="transmembrane region" description="Helical" evidence="8">
    <location>
        <begin position="172"/>
        <end position="188"/>
    </location>
</feature>
<protein>
    <recommendedName>
        <fullName evidence="8">Protein-methionine-sulfoxide reductase heme-binding subunit MsrQ</fullName>
    </recommendedName>
    <alternativeName>
        <fullName evidence="8">Flavocytochrome MsrQ</fullName>
    </alternativeName>
</protein>
<evidence type="ECO:0000256" key="6">
    <source>
        <dbReference type="ARBA" id="ARBA00023004"/>
    </source>
</evidence>
<keyword evidence="6 8" id="KW-0408">Iron</keyword>
<keyword evidence="8" id="KW-0479">Metal-binding</keyword>
<dbReference type="HOGENOM" id="CLU_080662_0_1_6"/>
<keyword evidence="8" id="KW-1003">Cell membrane</keyword>
<keyword evidence="8" id="KW-0288">FMN</keyword>
<dbReference type="RefSeq" id="WP_011760005.1">
    <property type="nucleotide sequence ID" value="NC_008700.1"/>
</dbReference>
<reference evidence="10 11" key="1">
    <citation type="submission" date="2006-12" db="EMBL/GenBank/DDBJ databases">
        <title>Complete sequence of Shewanella amazonensis SB2B.</title>
        <authorList>
            <consortium name="US DOE Joint Genome Institute"/>
            <person name="Copeland A."/>
            <person name="Lucas S."/>
            <person name="Lapidus A."/>
            <person name="Barry K."/>
            <person name="Detter J.C."/>
            <person name="Glavina del Rio T."/>
            <person name="Hammon N."/>
            <person name="Israni S."/>
            <person name="Dalin E."/>
            <person name="Tice H."/>
            <person name="Pitluck S."/>
            <person name="Munk A.C."/>
            <person name="Brettin T."/>
            <person name="Bruce D."/>
            <person name="Han C."/>
            <person name="Tapia R."/>
            <person name="Gilna P."/>
            <person name="Schmutz J."/>
            <person name="Larimer F."/>
            <person name="Land M."/>
            <person name="Hauser L."/>
            <person name="Kyrpides N."/>
            <person name="Mikhailova N."/>
            <person name="Fredrickson J."/>
            <person name="Richardson P."/>
        </authorList>
    </citation>
    <scope>NUCLEOTIDE SEQUENCE [LARGE SCALE GENOMIC DNA]</scope>
    <source>
        <strain evidence="11">ATCC BAA-1098 / SB2B</strain>
    </source>
</reference>
<accession>A1S6U1</accession>
<dbReference type="NCBIfam" id="NF003831">
    <property type="entry name" value="PRK05419.1-2"/>
    <property type="match status" value="1"/>
</dbReference>
<comment type="function">
    <text evidence="8">Part of the MsrPQ system that repairs oxidized periplasmic proteins containing methionine sulfoxide residues (Met-O), using respiratory chain electrons. Thus protects these proteins from oxidative-stress damage caused by reactive species of oxygen and chlorine generated by the host defense mechanisms. MsrPQ is essential for the maintenance of envelope integrity under bleach stress, rescuing a wide series of structurally unrelated periplasmic proteins from methionine oxidation. MsrQ provides electrons for reduction to the reductase catalytic subunit MsrP, using the quinone pool of the respiratory chain.</text>
</comment>
<evidence type="ECO:0000313" key="10">
    <source>
        <dbReference type="EMBL" id="ABM00098.1"/>
    </source>
</evidence>
<dbReference type="KEGG" id="saz:Sama_1892"/>
<keyword evidence="8" id="KW-0249">Electron transport</keyword>
<evidence type="ECO:0000256" key="7">
    <source>
        <dbReference type="ARBA" id="ARBA00023136"/>
    </source>
</evidence>
<proteinExistence type="inferred from homology"/>
<dbReference type="eggNOG" id="COG2717">
    <property type="taxonomic scope" value="Bacteria"/>
</dbReference>
<keyword evidence="2 8" id="KW-0813">Transport</keyword>
<dbReference type="PANTHER" id="PTHR36964">
    <property type="entry name" value="PROTEIN-METHIONINE-SULFOXIDE REDUCTASE HEME-BINDING SUBUNIT MSRQ"/>
    <property type="match status" value="1"/>
</dbReference>
<feature type="transmembrane region" description="Helical" evidence="8">
    <location>
        <begin position="116"/>
        <end position="137"/>
    </location>
</feature>
<name>A1S6U1_SHEAM</name>
<evidence type="ECO:0000256" key="3">
    <source>
        <dbReference type="ARBA" id="ARBA00022617"/>
    </source>
</evidence>
<comment type="subcellular location">
    <subcellularLocation>
        <location evidence="8">Cell inner membrane</location>
        <topology evidence="8">Multi-pass membrane protein</topology>
    </subcellularLocation>
    <subcellularLocation>
        <location evidence="1">Membrane</location>
        <topology evidence="1">Multi-pass membrane protein</topology>
    </subcellularLocation>
</comment>
<dbReference type="AlphaFoldDB" id="A1S6U1"/>
<evidence type="ECO:0000259" key="9">
    <source>
        <dbReference type="Pfam" id="PF01794"/>
    </source>
</evidence>
<evidence type="ECO:0000256" key="8">
    <source>
        <dbReference type="HAMAP-Rule" id="MF_01207"/>
    </source>
</evidence>
<feature type="domain" description="Ferric oxidoreductase" evidence="9">
    <location>
        <begin position="55"/>
        <end position="160"/>
    </location>
</feature>
<dbReference type="GO" id="GO:0016679">
    <property type="term" value="F:oxidoreductase activity, acting on diphenols and related substances as donors"/>
    <property type="evidence" value="ECO:0007669"/>
    <property type="project" value="TreeGrafter"/>
</dbReference>
<evidence type="ECO:0000256" key="4">
    <source>
        <dbReference type="ARBA" id="ARBA00022692"/>
    </source>
</evidence>
<keyword evidence="5 8" id="KW-1133">Transmembrane helix</keyword>
<feature type="transmembrane region" description="Helical" evidence="8">
    <location>
        <begin position="82"/>
        <end position="104"/>
    </location>
</feature>
<keyword evidence="8" id="KW-0285">Flavoprotein</keyword>
<dbReference type="GO" id="GO:0009055">
    <property type="term" value="F:electron transfer activity"/>
    <property type="evidence" value="ECO:0007669"/>
    <property type="project" value="UniProtKB-UniRule"/>
</dbReference>
<comment type="similarity">
    <text evidence="8">Belongs to the MsrQ family.</text>
</comment>
<evidence type="ECO:0000256" key="5">
    <source>
        <dbReference type="ARBA" id="ARBA00022989"/>
    </source>
</evidence>
<organism evidence="10 11">
    <name type="scientific">Shewanella amazonensis (strain ATCC BAA-1098 / SB2B)</name>
    <dbReference type="NCBI Taxonomy" id="326297"/>
    <lineage>
        <taxon>Bacteria</taxon>
        <taxon>Pseudomonadati</taxon>
        <taxon>Pseudomonadota</taxon>
        <taxon>Gammaproteobacteria</taxon>
        <taxon>Alteromonadales</taxon>
        <taxon>Shewanellaceae</taxon>
        <taxon>Shewanella</taxon>
    </lineage>
</organism>
<dbReference type="GO" id="GO:0005886">
    <property type="term" value="C:plasma membrane"/>
    <property type="evidence" value="ECO:0007669"/>
    <property type="project" value="UniProtKB-SubCell"/>
</dbReference>
<dbReference type="InterPro" id="IPR013130">
    <property type="entry name" value="Fe3_Rdtase_TM_dom"/>
</dbReference>
<keyword evidence="11" id="KW-1185">Reference proteome</keyword>
<dbReference type="InterPro" id="IPR022837">
    <property type="entry name" value="MsrQ-like"/>
</dbReference>
<evidence type="ECO:0000313" key="11">
    <source>
        <dbReference type="Proteomes" id="UP000009175"/>
    </source>
</evidence>
<comment type="cofactor">
    <cofactor evidence="8">
        <name>FMN</name>
        <dbReference type="ChEBI" id="CHEBI:58210"/>
    </cofactor>
    <text evidence="8">Binds 1 FMN per subunit.</text>
</comment>
<comment type="cofactor">
    <cofactor evidence="8">
        <name>heme b</name>
        <dbReference type="ChEBI" id="CHEBI:60344"/>
    </cofactor>
    <text evidence="8">Binds 1 heme b (iron(II)-protoporphyrin IX) group per subunit.</text>
</comment>
<dbReference type="PANTHER" id="PTHR36964:SF1">
    <property type="entry name" value="PROTEIN-METHIONINE-SULFOXIDE REDUCTASE HEME-BINDING SUBUNIT MSRQ"/>
    <property type="match status" value="1"/>
</dbReference>
<dbReference type="GO" id="GO:0010181">
    <property type="term" value="F:FMN binding"/>
    <property type="evidence" value="ECO:0007669"/>
    <property type="project" value="UniProtKB-UniRule"/>
</dbReference>